<dbReference type="InterPro" id="IPR002347">
    <property type="entry name" value="SDR_fam"/>
</dbReference>
<dbReference type="InterPro" id="IPR036291">
    <property type="entry name" value="NAD(P)-bd_dom_sf"/>
</dbReference>
<evidence type="ECO:0000256" key="1">
    <source>
        <dbReference type="ARBA" id="ARBA00006484"/>
    </source>
</evidence>
<dbReference type="RefSeq" id="WP_115829023.1">
    <property type="nucleotide sequence ID" value="NZ_QNUL01000001.1"/>
</dbReference>
<keyword evidence="6" id="KW-1185">Reference proteome</keyword>
<dbReference type="Proteomes" id="UP000256373">
    <property type="component" value="Unassembled WGS sequence"/>
</dbReference>
<evidence type="ECO:0000259" key="4">
    <source>
        <dbReference type="SMART" id="SM00822"/>
    </source>
</evidence>
<dbReference type="PANTHER" id="PTHR44196">
    <property type="entry name" value="DEHYDROGENASE/REDUCTASE SDR FAMILY MEMBER 7B"/>
    <property type="match status" value="1"/>
</dbReference>
<evidence type="ECO:0000256" key="3">
    <source>
        <dbReference type="RuleBase" id="RU000363"/>
    </source>
</evidence>
<dbReference type="SMART" id="SM00822">
    <property type="entry name" value="PKS_KR"/>
    <property type="match status" value="1"/>
</dbReference>
<dbReference type="InterPro" id="IPR057326">
    <property type="entry name" value="KR_dom"/>
</dbReference>
<comment type="similarity">
    <text evidence="1 3">Belongs to the short-chain dehydrogenases/reductases (SDR) family.</text>
</comment>
<name>A0A3D8YIA2_9BACT</name>
<dbReference type="PRINTS" id="PR00081">
    <property type="entry name" value="GDHRDH"/>
</dbReference>
<dbReference type="Pfam" id="PF00106">
    <property type="entry name" value="adh_short"/>
    <property type="match status" value="1"/>
</dbReference>
<reference evidence="5 6" key="1">
    <citation type="submission" date="2018-07" db="EMBL/GenBank/DDBJ databases">
        <title>Dyadobacter roseus sp. nov., isolated from rose rhizosphere soil.</title>
        <authorList>
            <person name="Chen L."/>
        </authorList>
    </citation>
    <scope>NUCLEOTIDE SEQUENCE [LARGE SCALE GENOMIC DNA]</scope>
    <source>
        <strain evidence="5 6">RS19</strain>
    </source>
</reference>
<dbReference type="GO" id="GO:0016020">
    <property type="term" value="C:membrane"/>
    <property type="evidence" value="ECO:0007669"/>
    <property type="project" value="TreeGrafter"/>
</dbReference>
<dbReference type="PANTHER" id="PTHR44196:SF1">
    <property type="entry name" value="DEHYDROGENASE_REDUCTASE SDR FAMILY MEMBER 7B"/>
    <property type="match status" value="1"/>
</dbReference>
<gene>
    <name evidence="5" type="ORF">DSL64_02360</name>
</gene>
<feature type="domain" description="Ketoreductase" evidence="4">
    <location>
        <begin position="6"/>
        <end position="174"/>
    </location>
</feature>
<sequence>MKIINKTVLITGGGSGIGYEVAKLLSAAGNKVILVGRTESKIQTAAKTLDNAVAIQCDINDDGDVRMLIKTISEQYPELSVLINNAGAAFLYEHGENAGAFEKATAEFATNYFSVIRLTEGLIPVLKAQPEAAIVNVTSIAAFAPGAYLPSYADSKAALRSYTLSLRHTFSKDTNIKVFELIPPLVNTEFSKEIGGKQNGMPAVEVAEALMDGFQNEEYEIQVGQTAEFRKYYLADPEGALAMMNQG</sequence>
<dbReference type="PRINTS" id="PR00080">
    <property type="entry name" value="SDRFAMILY"/>
</dbReference>
<organism evidence="5 6">
    <name type="scientific">Dyadobacter luteus</name>
    <dbReference type="NCBI Taxonomy" id="2259619"/>
    <lineage>
        <taxon>Bacteria</taxon>
        <taxon>Pseudomonadati</taxon>
        <taxon>Bacteroidota</taxon>
        <taxon>Cytophagia</taxon>
        <taxon>Cytophagales</taxon>
        <taxon>Spirosomataceae</taxon>
        <taxon>Dyadobacter</taxon>
    </lineage>
</organism>
<evidence type="ECO:0000313" key="6">
    <source>
        <dbReference type="Proteomes" id="UP000256373"/>
    </source>
</evidence>
<protein>
    <submittedName>
        <fullName evidence="5">Short-chain dehydrogenase</fullName>
    </submittedName>
</protein>
<evidence type="ECO:0000313" key="5">
    <source>
        <dbReference type="EMBL" id="REA64415.1"/>
    </source>
</evidence>
<proteinExistence type="inferred from homology"/>
<dbReference type="SUPFAM" id="SSF51735">
    <property type="entry name" value="NAD(P)-binding Rossmann-fold domains"/>
    <property type="match status" value="1"/>
</dbReference>
<evidence type="ECO:0000256" key="2">
    <source>
        <dbReference type="ARBA" id="ARBA00023002"/>
    </source>
</evidence>
<dbReference type="EMBL" id="QNUL01000001">
    <property type="protein sequence ID" value="REA64415.1"/>
    <property type="molecule type" value="Genomic_DNA"/>
</dbReference>
<dbReference type="AlphaFoldDB" id="A0A3D8YIA2"/>
<accession>A0A3D8YIA2</accession>
<dbReference type="Gene3D" id="3.40.50.720">
    <property type="entry name" value="NAD(P)-binding Rossmann-like Domain"/>
    <property type="match status" value="1"/>
</dbReference>
<keyword evidence="2" id="KW-0560">Oxidoreductase</keyword>
<dbReference type="OrthoDB" id="9810734at2"/>
<comment type="caution">
    <text evidence="5">The sequence shown here is derived from an EMBL/GenBank/DDBJ whole genome shotgun (WGS) entry which is preliminary data.</text>
</comment>
<dbReference type="GO" id="GO:0016491">
    <property type="term" value="F:oxidoreductase activity"/>
    <property type="evidence" value="ECO:0007669"/>
    <property type="project" value="UniProtKB-KW"/>
</dbReference>